<feature type="transmembrane region" description="Helical" evidence="1">
    <location>
        <begin position="20"/>
        <end position="41"/>
    </location>
</feature>
<proteinExistence type="predicted"/>
<gene>
    <name evidence="2" type="ORF">KEF85_09880</name>
</gene>
<keyword evidence="1" id="KW-0812">Transmembrane</keyword>
<feature type="transmembrane region" description="Helical" evidence="1">
    <location>
        <begin position="348"/>
        <end position="369"/>
    </location>
</feature>
<evidence type="ECO:0000256" key="1">
    <source>
        <dbReference type="SAM" id="Phobius"/>
    </source>
</evidence>
<evidence type="ECO:0000313" key="3">
    <source>
        <dbReference type="Proteomes" id="UP000676649"/>
    </source>
</evidence>
<evidence type="ECO:0000313" key="2">
    <source>
        <dbReference type="EMBL" id="QWF69686.1"/>
    </source>
</evidence>
<protein>
    <submittedName>
        <fullName evidence="2">PepSY domain-containing protein</fullName>
    </submittedName>
</protein>
<accession>A0A975MLT2</accession>
<dbReference type="AlphaFoldDB" id="A0A975MLT2"/>
<organism evidence="2 3">
    <name type="scientific">Methylomonas paludis</name>
    <dbReference type="NCBI Taxonomy" id="1173101"/>
    <lineage>
        <taxon>Bacteria</taxon>
        <taxon>Pseudomonadati</taxon>
        <taxon>Pseudomonadota</taxon>
        <taxon>Gammaproteobacteria</taxon>
        <taxon>Methylococcales</taxon>
        <taxon>Methylococcaceae</taxon>
        <taxon>Methylomonas</taxon>
    </lineage>
</organism>
<dbReference type="Pfam" id="PF03929">
    <property type="entry name" value="PepSY_TM"/>
    <property type="match status" value="1"/>
</dbReference>
<keyword evidence="1" id="KW-1133">Transmembrane helix</keyword>
<keyword evidence="1" id="KW-0472">Membrane</keyword>
<reference evidence="2" key="1">
    <citation type="submission" date="2021-04" db="EMBL/GenBank/DDBJ databases">
        <title>Draft genome sequence data of methanotrophic Methylovulum sp. strain S1L and Methylomonas sp. strain S2AM isolated from boreal lake water columns.</title>
        <authorList>
            <person name="Rissanen A.J."/>
            <person name="Mangayil R."/>
            <person name="Svenning M.M."/>
            <person name="Khanongnuch R."/>
        </authorList>
    </citation>
    <scope>NUCLEOTIDE SEQUENCE</scope>
    <source>
        <strain evidence="2">S2AM</strain>
    </source>
</reference>
<dbReference type="Proteomes" id="UP000676649">
    <property type="component" value="Chromosome"/>
</dbReference>
<dbReference type="EMBL" id="CP073754">
    <property type="protein sequence ID" value="QWF69686.1"/>
    <property type="molecule type" value="Genomic_DNA"/>
</dbReference>
<feature type="transmembrane region" description="Helical" evidence="1">
    <location>
        <begin position="153"/>
        <end position="173"/>
    </location>
</feature>
<feature type="transmembrane region" description="Helical" evidence="1">
    <location>
        <begin position="201"/>
        <end position="222"/>
    </location>
</feature>
<dbReference type="InterPro" id="IPR005625">
    <property type="entry name" value="PepSY-ass_TM"/>
</dbReference>
<keyword evidence="3" id="KW-1185">Reference proteome</keyword>
<dbReference type="PANTHER" id="PTHR34219">
    <property type="entry name" value="IRON-REGULATED INNER MEMBRANE PROTEIN-RELATED"/>
    <property type="match status" value="1"/>
</dbReference>
<name>A0A975MLT2_9GAMM</name>
<sequence>MHYKFSAVFTRKLWLQIHIYLALSMGLVFAVLGLTGSLSIYRDELDELFNPELVIAEQGPMLSPDKLLAAVKTAQSNRYGVWTLEMPRSAHSPAIAWFEKPRETVDAFYAPLMVAVNPYTGHVINSRFWGQTLTTWVLDLHTQLQMDGFGRNVVAVSAVLLCLSVCSGIYLWWPGLAGLRQAFGLKHNAGLMRLLLDTHRLFGLLSAAILLLLAFTGFHLAYPALLETLTASEGMGHGDAGPNVRSTAIPNDRPVSLSEAVLVARGLFPSSEVRRISTPQGETGTYRINLRQRHEINQHHPFTSVWVDRWSGQIRDVRNPVKFSTAQAFTVWLWPVHTGEAFGSGTRLLWFFTGLMPLLLYISGVVHWLHRKGVVADRPVDVPKIKRQLLTQLYRLYRLAVKTTVWLQVRLSSLISRLKRRYL</sequence>
<dbReference type="KEGG" id="mpad:KEF85_09880"/>